<organism evidence="3 4">
    <name type="scientific">Croceibacterium soli</name>
    <dbReference type="NCBI Taxonomy" id="1739690"/>
    <lineage>
        <taxon>Bacteria</taxon>
        <taxon>Pseudomonadati</taxon>
        <taxon>Pseudomonadota</taxon>
        <taxon>Alphaproteobacteria</taxon>
        <taxon>Sphingomonadales</taxon>
        <taxon>Erythrobacteraceae</taxon>
        <taxon>Croceibacterium</taxon>
    </lineage>
</organism>
<dbReference type="PANTHER" id="PTHR43777">
    <property type="entry name" value="MOLYBDENUM COFACTOR CYTIDYLYLTRANSFERASE"/>
    <property type="match status" value="1"/>
</dbReference>
<accession>A0A6I4URC5</accession>
<keyword evidence="1" id="KW-0460">Magnesium</keyword>
<evidence type="ECO:0000313" key="3">
    <source>
        <dbReference type="EMBL" id="MXP41540.1"/>
    </source>
</evidence>
<dbReference type="PANTHER" id="PTHR43777:SF1">
    <property type="entry name" value="MOLYBDENUM COFACTOR CYTIDYLYLTRANSFERASE"/>
    <property type="match status" value="1"/>
</dbReference>
<dbReference type="Gene3D" id="3.90.550.10">
    <property type="entry name" value="Spore Coat Polysaccharide Biosynthesis Protein SpsA, Chain A"/>
    <property type="match status" value="1"/>
</dbReference>
<sequence>MSGLAIAILAAGSASRFGGGKLDAELAGKPLGRWALDTALEVEHERLAVVVGDAVPEFARVAGCEVLVNDRAGEGLGTSAALAAKWAAESGSEALLILLADMPLVSRATLGRLASAALAGTPASVHYPERQPGVPAAFPAVLFPALQMLSGDVGAARVLRGRTDVMMTETATDELLDVDRLEELAEVAELLRRSQLRSS</sequence>
<dbReference type="RefSeq" id="WP_160746406.1">
    <property type="nucleotide sequence ID" value="NZ_WTYK01000004.1"/>
</dbReference>
<comment type="caution">
    <text evidence="3">The sequence shown here is derived from an EMBL/GenBank/DDBJ whole genome shotgun (WGS) entry which is preliminary data.</text>
</comment>
<dbReference type="AlphaFoldDB" id="A0A6I4URC5"/>
<feature type="domain" description="MobA-like NTP transferase" evidence="2">
    <location>
        <begin position="7"/>
        <end position="161"/>
    </location>
</feature>
<dbReference type="Proteomes" id="UP000469159">
    <property type="component" value="Unassembled WGS sequence"/>
</dbReference>
<dbReference type="GO" id="GO:0016779">
    <property type="term" value="F:nucleotidyltransferase activity"/>
    <property type="evidence" value="ECO:0007669"/>
    <property type="project" value="UniProtKB-ARBA"/>
</dbReference>
<dbReference type="InterPro" id="IPR029044">
    <property type="entry name" value="Nucleotide-diphossugar_trans"/>
</dbReference>
<reference evidence="3 4" key="1">
    <citation type="submission" date="2019-12" db="EMBL/GenBank/DDBJ databases">
        <title>Genomic-based taxomic classification of the family Erythrobacteraceae.</title>
        <authorList>
            <person name="Xu L."/>
        </authorList>
    </citation>
    <scope>NUCLEOTIDE SEQUENCE [LARGE SCALE GENOMIC DNA]</scope>
    <source>
        <strain evidence="3 4">MCCC 1K02066</strain>
    </source>
</reference>
<evidence type="ECO:0000259" key="2">
    <source>
        <dbReference type="Pfam" id="PF12804"/>
    </source>
</evidence>
<keyword evidence="4" id="KW-1185">Reference proteome</keyword>
<dbReference type="InterPro" id="IPR025877">
    <property type="entry name" value="MobA-like_NTP_Trfase"/>
</dbReference>
<protein>
    <submittedName>
        <fullName evidence="3">NTP transferase domain-containing protein</fullName>
    </submittedName>
</protein>
<dbReference type="EMBL" id="WTYK01000004">
    <property type="protein sequence ID" value="MXP41540.1"/>
    <property type="molecule type" value="Genomic_DNA"/>
</dbReference>
<dbReference type="SUPFAM" id="SSF53448">
    <property type="entry name" value="Nucleotide-diphospho-sugar transferases"/>
    <property type="match status" value="1"/>
</dbReference>
<keyword evidence="3" id="KW-0808">Transferase</keyword>
<evidence type="ECO:0000313" key="4">
    <source>
        <dbReference type="Proteomes" id="UP000469159"/>
    </source>
</evidence>
<dbReference type="OrthoDB" id="9779263at2"/>
<proteinExistence type="predicted"/>
<dbReference type="Pfam" id="PF12804">
    <property type="entry name" value="NTP_transf_3"/>
    <property type="match status" value="1"/>
</dbReference>
<gene>
    <name evidence="3" type="ORF">GRI75_07780</name>
</gene>
<evidence type="ECO:0000256" key="1">
    <source>
        <dbReference type="ARBA" id="ARBA00022842"/>
    </source>
</evidence>
<dbReference type="CDD" id="cd04182">
    <property type="entry name" value="GT_2_like_f"/>
    <property type="match status" value="1"/>
</dbReference>
<name>A0A6I4URC5_9SPHN</name>